<evidence type="ECO:0000256" key="3">
    <source>
        <dbReference type="ARBA" id="ARBA00022448"/>
    </source>
</evidence>
<dbReference type="EMBL" id="SNYW01000006">
    <property type="protein sequence ID" value="TDQ84394.1"/>
    <property type="molecule type" value="Genomic_DNA"/>
</dbReference>
<evidence type="ECO:0000256" key="2">
    <source>
        <dbReference type="ARBA" id="ARBA00021714"/>
    </source>
</evidence>
<keyword evidence="10" id="KW-0975">Bacterial flagellum</keyword>
<evidence type="ECO:0000256" key="7">
    <source>
        <dbReference type="ARBA" id="ARBA00022927"/>
    </source>
</evidence>
<accession>A0A4R6WWH2</accession>
<feature type="transmembrane region" description="Helical" evidence="12">
    <location>
        <begin position="190"/>
        <end position="210"/>
    </location>
</feature>
<comment type="similarity">
    <text evidence="1 12">Belongs to the FliP/MopC/SpaP family.</text>
</comment>
<dbReference type="InterPro" id="IPR005838">
    <property type="entry name" value="T3SS_IM_P"/>
</dbReference>
<evidence type="ECO:0000256" key="4">
    <source>
        <dbReference type="ARBA" id="ARBA00022475"/>
    </source>
</evidence>
<evidence type="ECO:0000256" key="10">
    <source>
        <dbReference type="ARBA" id="ARBA00023143"/>
    </source>
</evidence>
<keyword evidence="4 12" id="KW-1003">Cell membrane</keyword>
<evidence type="ECO:0000256" key="12">
    <source>
        <dbReference type="RuleBase" id="RU362069"/>
    </source>
</evidence>
<name>A0A4R6WWH2_9PROT</name>
<keyword evidence="9 12" id="KW-0472">Membrane</keyword>
<comment type="caution">
    <text evidence="14">The sequence shown here is derived from an EMBL/GenBank/DDBJ whole genome shotgun (WGS) entry which is preliminary data.</text>
</comment>
<evidence type="ECO:0000256" key="9">
    <source>
        <dbReference type="ARBA" id="ARBA00023136"/>
    </source>
</evidence>
<feature type="transmembrane region" description="Helical" evidence="12">
    <location>
        <begin position="46"/>
        <end position="79"/>
    </location>
</feature>
<dbReference type="Proteomes" id="UP000295783">
    <property type="component" value="Unassembled WGS sequence"/>
</dbReference>
<organism evidence="14 15">
    <name type="scientific">Dongia mobilis</name>
    <dbReference type="NCBI Taxonomy" id="578943"/>
    <lineage>
        <taxon>Bacteria</taxon>
        <taxon>Pseudomonadati</taxon>
        <taxon>Pseudomonadota</taxon>
        <taxon>Alphaproteobacteria</taxon>
        <taxon>Rhodospirillales</taxon>
        <taxon>Dongiaceae</taxon>
        <taxon>Dongia</taxon>
    </lineage>
</organism>
<keyword evidence="7 12" id="KW-0653">Protein transport</keyword>
<dbReference type="AlphaFoldDB" id="A0A4R6WWH2"/>
<keyword evidence="14" id="KW-0282">Flagellum</keyword>
<evidence type="ECO:0000313" key="15">
    <source>
        <dbReference type="Proteomes" id="UP000295783"/>
    </source>
</evidence>
<keyword evidence="11 12" id="KW-1006">Bacterial flagellum protein export</keyword>
<dbReference type="PANTHER" id="PTHR30587:SF0">
    <property type="entry name" value="FLAGELLAR BIOSYNTHETIC PROTEIN FLIP"/>
    <property type="match status" value="1"/>
</dbReference>
<dbReference type="NCBIfam" id="NF009438">
    <property type="entry name" value="PRK12797.1"/>
    <property type="match status" value="1"/>
</dbReference>
<dbReference type="PANTHER" id="PTHR30587">
    <property type="entry name" value="FLAGELLAR BIOSYNTHETIC PROTEIN FLIP"/>
    <property type="match status" value="1"/>
</dbReference>
<dbReference type="PROSITE" id="PS01060">
    <property type="entry name" value="FLIP_1"/>
    <property type="match status" value="1"/>
</dbReference>
<keyword evidence="5 12" id="KW-0812">Transmembrane</keyword>
<proteinExistence type="inferred from homology"/>
<feature type="signal peptide" evidence="13">
    <location>
        <begin position="1"/>
        <end position="27"/>
    </location>
</feature>
<dbReference type="GO" id="GO:0044781">
    <property type="term" value="P:bacterial-type flagellum organization"/>
    <property type="evidence" value="ECO:0007669"/>
    <property type="project" value="UniProtKB-UniRule"/>
</dbReference>
<keyword evidence="15" id="KW-1185">Reference proteome</keyword>
<dbReference type="PRINTS" id="PR00951">
    <property type="entry name" value="FLGBIOSNFLIP"/>
</dbReference>
<evidence type="ECO:0000313" key="14">
    <source>
        <dbReference type="EMBL" id="TDQ84394.1"/>
    </source>
</evidence>
<keyword evidence="3 12" id="KW-0813">Transport</keyword>
<feature type="transmembrane region" description="Helical" evidence="12">
    <location>
        <begin position="222"/>
        <end position="240"/>
    </location>
</feature>
<dbReference type="GO" id="GO:0009425">
    <property type="term" value="C:bacterial-type flagellum basal body"/>
    <property type="evidence" value="ECO:0007669"/>
    <property type="project" value="UniProtKB-SubCell"/>
</dbReference>
<evidence type="ECO:0000256" key="13">
    <source>
        <dbReference type="SAM" id="SignalP"/>
    </source>
</evidence>
<evidence type="ECO:0000256" key="8">
    <source>
        <dbReference type="ARBA" id="ARBA00022989"/>
    </source>
</evidence>
<dbReference type="GO" id="GO:0005886">
    <property type="term" value="C:plasma membrane"/>
    <property type="evidence" value="ECO:0007669"/>
    <property type="project" value="UniProtKB-SubCell"/>
</dbReference>
<dbReference type="InterPro" id="IPR005837">
    <property type="entry name" value="FliP"/>
</dbReference>
<dbReference type="RefSeq" id="WP_133612420.1">
    <property type="nucleotide sequence ID" value="NZ_SNYW01000006.1"/>
</dbReference>
<feature type="chain" id="PRO_5020234582" description="Flagellar biosynthetic protein FliP" evidence="13">
    <location>
        <begin position="28"/>
        <end position="252"/>
    </location>
</feature>
<comment type="subcellular location">
    <subcellularLocation>
        <location evidence="12">Cell membrane</location>
        <topology evidence="12">Multi-pass membrane protein</topology>
    </subcellularLocation>
    <subcellularLocation>
        <location evidence="12">Bacterial flagellum basal body</location>
    </subcellularLocation>
</comment>
<sequence length="252" mass="27074">MPLVQRSLLAALSLAALAALLTAPALAQSFTFDLGDDPGGGTTGRIIQLVALITVLSVAPGILITVTSFTRIVVVLSLLRAALGAQQTPPNMVLVSLALFLTSFVMAPTFQRAYEDGIAPLIAEEITEEQAFAAATAPFHTFMLSQVREKDLTLFMDIADIDEVATPADTPFQVLIPAFMISELRRAFEIGFLVFLPFLIIDMVVASVLMSMGMMMLPPVMIALPFKLIFFVMVDGWYLVAGSLVRSFSLGG</sequence>
<evidence type="ECO:0000256" key="1">
    <source>
        <dbReference type="ARBA" id="ARBA00006257"/>
    </source>
</evidence>
<dbReference type="OrthoDB" id="9805111at2"/>
<keyword evidence="14" id="KW-0969">Cilium</keyword>
<keyword evidence="8 12" id="KW-1133">Transmembrane helix</keyword>
<dbReference type="Pfam" id="PF00813">
    <property type="entry name" value="FliP"/>
    <property type="match status" value="1"/>
</dbReference>
<keyword evidence="13" id="KW-0732">Signal</keyword>
<dbReference type="NCBIfam" id="TIGR01103">
    <property type="entry name" value="fliP"/>
    <property type="match status" value="1"/>
</dbReference>
<keyword evidence="14" id="KW-0966">Cell projection</keyword>
<dbReference type="GO" id="GO:0009306">
    <property type="term" value="P:protein secretion"/>
    <property type="evidence" value="ECO:0007669"/>
    <property type="project" value="UniProtKB-UniRule"/>
</dbReference>
<evidence type="ECO:0000256" key="11">
    <source>
        <dbReference type="ARBA" id="ARBA00023225"/>
    </source>
</evidence>
<reference evidence="14 15" key="1">
    <citation type="submission" date="2019-03" db="EMBL/GenBank/DDBJ databases">
        <title>Genomic Encyclopedia of Type Strains, Phase III (KMG-III): the genomes of soil and plant-associated and newly described type strains.</title>
        <authorList>
            <person name="Whitman W."/>
        </authorList>
    </citation>
    <scope>NUCLEOTIDE SEQUENCE [LARGE SCALE GENOMIC DNA]</scope>
    <source>
        <strain evidence="14 15">CGMCC 1.7660</strain>
    </source>
</reference>
<dbReference type="PRINTS" id="PR01302">
    <property type="entry name" value="TYPE3IMPPROT"/>
</dbReference>
<comment type="caution">
    <text evidence="12">Lacks conserved residue(s) required for the propagation of feature annotation.</text>
</comment>
<protein>
    <recommendedName>
        <fullName evidence="2 12">Flagellar biosynthetic protein FliP</fullName>
    </recommendedName>
</protein>
<evidence type="ECO:0000256" key="6">
    <source>
        <dbReference type="ARBA" id="ARBA00022795"/>
    </source>
</evidence>
<evidence type="ECO:0000256" key="5">
    <source>
        <dbReference type="ARBA" id="ARBA00022692"/>
    </source>
</evidence>
<keyword evidence="6 12" id="KW-1005">Bacterial flagellum biogenesis</keyword>
<gene>
    <name evidence="12" type="primary">fliP</name>
    <name evidence="14" type="ORF">A8950_0945</name>
</gene>
<comment type="function">
    <text evidence="12">Plays a role in the flagellum-specific transport system.</text>
</comment>
<dbReference type="PROSITE" id="PS01061">
    <property type="entry name" value="FLIP_2"/>
    <property type="match status" value="1"/>
</dbReference>